<keyword evidence="5" id="KW-0949">S-adenosyl-L-methionine</keyword>
<evidence type="ECO:0000256" key="2">
    <source>
        <dbReference type="ARBA" id="ARBA00022692"/>
    </source>
</evidence>
<feature type="transmembrane region" description="Helical" evidence="5">
    <location>
        <begin position="142"/>
        <end position="163"/>
    </location>
</feature>
<dbReference type="Gene3D" id="1.20.120.1630">
    <property type="match status" value="1"/>
</dbReference>
<comment type="subcellular location">
    <subcellularLocation>
        <location evidence="5">Endoplasmic reticulum membrane</location>
        <topology evidence="5">Multi-pass membrane protein</topology>
    </subcellularLocation>
    <subcellularLocation>
        <location evidence="1">Membrane</location>
        <topology evidence="1">Multi-pass membrane protein</topology>
    </subcellularLocation>
</comment>
<reference evidence="6" key="1">
    <citation type="journal article" date="2018" name="Genome Biol. Evol.">
        <title>Genomics and development of Lentinus tigrinus, a white-rot wood-decaying mushroom with dimorphic fruiting bodies.</title>
        <authorList>
            <person name="Wu B."/>
            <person name="Xu Z."/>
            <person name="Knudson A."/>
            <person name="Carlson A."/>
            <person name="Chen N."/>
            <person name="Kovaka S."/>
            <person name="LaButti K."/>
            <person name="Lipzen A."/>
            <person name="Pennachio C."/>
            <person name="Riley R."/>
            <person name="Schakwitz W."/>
            <person name="Umezawa K."/>
            <person name="Ohm R.A."/>
            <person name="Grigoriev I.V."/>
            <person name="Nagy L.G."/>
            <person name="Gibbons J."/>
            <person name="Hibbett D."/>
        </authorList>
    </citation>
    <scope>NUCLEOTIDE SEQUENCE [LARGE SCALE GENOMIC DNA]</scope>
    <source>
        <strain evidence="6">ALCF2SS1-6</strain>
    </source>
</reference>
<dbReference type="GO" id="GO:0004671">
    <property type="term" value="F:protein C-terminal S-isoprenylcysteine carboxyl O-methyltransferase activity"/>
    <property type="evidence" value="ECO:0007669"/>
    <property type="project" value="UniProtKB-EC"/>
</dbReference>
<dbReference type="GO" id="GO:0032259">
    <property type="term" value="P:methylation"/>
    <property type="evidence" value="ECO:0007669"/>
    <property type="project" value="UniProtKB-KW"/>
</dbReference>
<keyword evidence="5" id="KW-0256">Endoplasmic reticulum</keyword>
<dbReference type="Pfam" id="PF04140">
    <property type="entry name" value="ICMT"/>
    <property type="match status" value="1"/>
</dbReference>
<evidence type="ECO:0000256" key="5">
    <source>
        <dbReference type="RuleBase" id="RU362022"/>
    </source>
</evidence>
<keyword evidence="3 5" id="KW-1133">Transmembrane helix</keyword>
<evidence type="ECO:0000313" key="7">
    <source>
        <dbReference type="Proteomes" id="UP000313359"/>
    </source>
</evidence>
<dbReference type="InterPro" id="IPR052527">
    <property type="entry name" value="Metal_cation-efflux_comp"/>
</dbReference>
<dbReference type="Proteomes" id="UP000313359">
    <property type="component" value="Unassembled WGS sequence"/>
</dbReference>
<keyword evidence="4 5" id="KW-0472">Membrane</keyword>
<comment type="similarity">
    <text evidence="5">Belongs to the class VI-like SAM-binding methyltransferase superfamily. Isoprenylcysteine carboxyl methyltransferase family.</text>
</comment>
<keyword evidence="5" id="KW-0489">Methyltransferase</keyword>
<dbReference type="EC" id="2.1.1.100" evidence="5"/>
<feature type="transmembrane region" description="Helical" evidence="5">
    <location>
        <begin position="7"/>
        <end position="26"/>
    </location>
</feature>
<keyword evidence="2 5" id="KW-0812">Transmembrane</keyword>
<comment type="catalytic activity">
    <reaction evidence="5">
        <text>[protein]-C-terminal S-[(2E,6E)-farnesyl]-L-cysteine + S-adenosyl-L-methionine = [protein]-C-terminal S-[(2E,6E)-farnesyl]-L-cysteine methyl ester + S-adenosyl-L-homocysteine</text>
        <dbReference type="Rhea" id="RHEA:21672"/>
        <dbReference type="Rhea" id="RHEA-COMP:12125"/>
        <dbReference type="Rhea" id="RHEA-COMP:12126"/>
        <dbReference type="ChEBI" id="CHEBI:57856"/>
        <dbReference type="ChEBI" id="CHEBI:59789"/>
        <dbReference type="ChEBI" id="CHEBI:90510"/>
        <dbReference type="ChEBI" id="CHEBI:90511"/>
        <dbReference type="EC" id="2.1.1.100"/>
    </reaction>
</comment>
<dbReference type="OrthoDB" id="422086at2759"/>
<evidence type="ECO:0000256" key="4">
    <source>
        <dbReference type="ARBA" id="ARBA00023136"/>
    </source>
</evidence>
<protein>
    <recommendedName>
        <fullName evidence="5">Protein-S-isoprenylcysteine O-methyltransferase</fullName>
        <ecNumber evidence="5">2.1.1.100</ecNumber>
    </recommendedName>
</protein>
<dbReference type="AlphaFoldDB" id="A0A5C2S9T7"/>
<organism evidence="6 7">
    <name type="scientific">Lentinus tigrinus ALCF2SS1-6</name>
    <dbReference type="NCBI Taxonomy" id="1328759"/>
    <lineage>
        <taxon>Eukaryota</taxon>
        <taxon>Fungi</taxon>
        <taxon>Dikarya</taxon>
        <taxon>Basidiomycota</taxon>
        <taxon>Agaricomycotina</taxon>
        <taxon>Agaricomycetes</taxon>
        <taxon>Polyporales</taxon>
        <taxon>Polyporaceae</taxon>
        <taxon>Lentinus</taxon>
    </lineage>
</organism>
<name>A0A5C2S9T7_9APHY</name>
<gene>
    <name evidence="6" type="ORF">L227DRAFT_501730</name>
</gene>
<dbReference type="PANTHER" id="PTHR43847">
    <property type="entry name" value="BLL3993 PROTEIN"/>
    <property type="match status" value="1"/>
</dbReference>
<dbReference type="InterPro" id="IPR007269">
    <property type="entry name" value="ICMT_MeTrfase"/>
</dbReference>
<feature type="transmembrane region" description="Helical" evidence="5">
    <location>
        <begin position="48"/>
        <end position="71"/>
    </location>
</feature>
<keyword evidence="7" id="KW-1185">Reference proteome</keyword>
<accession>A0A5C2S9T7</accession>
<proteinExistence type="inferred from homology"/>
<evidence type="ECO:0000313" key="6">
    <source>
        <dbReference type="EMBL" id="RPD60625.1"/>
    </source>
</evidence>
<dbReference type="PANTHER" id="PTHR43847:SF1">
    <property type="entry name" value="BLL3993 PROTEIN"/>
    <property type="match status" value="1"/>
</dbReference>
<keyword evidence="5" id="KW-0808">Transferase</keyword>
<dbReference type="EMBL" id="ML122265">
    <property type="protein sequence ID" value="RPD60625.1"/>
    <property type="molecule type" value="Genomic_DNA"/>
</dbReference>
<evidence type="ECO:0000256" key="1">
    <source>
        <dbReference type="ARBA" id="ARBA00004141"/>
    </source>
</evidence>
<dbReference type="GO" id="GO:0005789">
    <property type="term" value="C:endoplasmic reticulum membrane"/>
    <property type="evidence" value="ECO:0007669"/>
    <property type="project" value="UniProtKB-SubCell"/>
</dbReference>
<feature type="transmembrane region" description="Helical" evidence="5">
    <location>
        <begin position="112"/>
        <end position="130"/>
    </location>
</feature>
<evidence type="ECO:0000256" key="3">
    <source>
        <dbReference type="ARBA" id="ARBA00022989"/>
    </source>
</evidence>
<sequence length="196" mass="21816">MTSNHRVHVQIIVAFPAACEAVVLILRDHRGPVSGFVLSHLVYCDREYAYRLKMSSIFLAGWSAAVAGGLFRMHCYRVLGPQYTFQRAIIDGHQLITTGPYAIVRHPAYAGFNVYMLGTLIALLAGPGSWVTECGVLGSSTLGRFVVGAWVLCAFHFMVMAFCRCAGEDEVLRKEFGDKWVRWSQRTPARLLPGIY</sequence>